<dbReference type="EMBL" id="JACXVP010000004">
    <property type="protein sequence ID" value="KAG5610358.1"/>
    <property type="molecule type" value="Genomic_DNA"/>
</dbReference>
<organism evidence="2 3">
    <name type="scientific">Solanum commersonii</name>
    <name type="common">Commerson's wild potato</name>
    <name type="synonym">Commerson's nightshade</name>
    <dbReference type="NCBI Taxonomy" id="4109"/>
    <lineage>
        <taxon>Eukaryota</taxon>
        <taxon>Viridiplantae</taxon>
        <taxon>Streptophyta</taxon>
        <taxon>Embryophyta</taxon>
        <taxon>Tracheophyta</taxon>
        <taxon>Spermatophyta</taxon>
        <taxon>Magnoliopsida</taxon>
        <taxon>eudicotyledons</taxon>
        <taxon>Gunneridae</taxon>
        <taxon>Pentapetalae</taxon>
        <taxon>asterids</taxon>
        <taxon>lamiids</taxon>
        <taxon>Solanales</taxon>
        <taxon>Solanaceae</taxon>
        <taxon>Solanoideae</taxon>
        <taxon>Solaneae</taxon>
        <taxon>Solanum</taxon>
    </lineage>
</organism>
<dbReference type="Proteomes" id="UP000824120">
    <property type="component" value="Chromosome 4"/>
</dbReference>
<dbReference type="PANTHER" id="PTHR33180">
    <property type="entry name" value="PHOTOSYSTEM II CP43 REACTION CENTER PROTEIN"/>
    <property type="match status" value="1"/>
</dbReference>
<dbReference type="InterPro" id="IPR046796">
    <property type="entry name" value="Transposase_32_dom"/>
</dbReference>
<keyword evidence="3" id="KW-1185">Reference proteome</keyword>
<evidence type="ECO:0000313" key="2">
    <source>
        <dbReference type="EMBL" id="KAG5610358.1"/>
    </source>
</evidence>
<evidence type="ECO:0000313" key="3">
    <source>
        <dbReference type="Proteomes" id="UP000824120"/>
    </source>
</evidence>
<dbReference type="Pfam" id="PF20167">
    <property type="entry name" value="Transposase_32"/>
    <property type="match status" value="1"/>
</dbReference>
<accession>A0A9J5ZHT0</accession>
<reference evidence="2 3" key="1">
    <citation type="submission" date="2020-09" db="EMBL/GenBank/DDBJ databases">
        <title>De no assembly of potato wild relative species, Solanum commersonii.</title>
        <authorList>
            <person name="Cho K."/>
        </authorList>
    </citation>
    <scope>NUCLEOTIDE SEQUENCE [LARGE SCALE GENOMIC DNA]</scope>
    <source>
        <strain evidence="2">LZ3.2</strain>
        <tissue evidence="2">Leaf</tissue>
    </source>
</reference>
<protein>
    <recommendedName>
        <fullName evidence="1">Putative plant transposon protein domain-containing protein</fullName>
    </recommendedName>
</protein>
<proteinExistence type="predicted"/>
<gene>
    <name evidence="2" type="ORF">H5410_021639</name>
</gene>
<dbReference type="AlphaFoldDB" id="A0A9J5ZHT0"/>
<feature type="domain" description="Putative plant transposon protein" evidence="1">
    <location>
        <begin position="2"/>
        <end position="109"/>
    </location>
</feature>
<comment type="caution">
    <text evidence="2">The sequence shown here is derived from an EMBL/GenBank/DDBJ whole genome shotgun (WGS) entry which is preliminary data.</text>
</comment>
<dbReference type="PANTHER" id="PTHR33180:SF31">
    <property type="entry name" value="POLYPROTEIN PROTEIN"/>
    <property type="match status" value="1"/>
</dbReference>
<name>A0A9J5ZHT0_SOLCO</name>
<evidence type="ECO:0000259" key="1">
    <source>
        <dbReference type="Pfam" id="PF20167"/>
    </source>
</evidence>
<sequence>MFEIFTRPRGPYIPTWVWEFYTAYGDMVPQGKKKASVFRPVKFVMVQEKTVRCSSYDINNALEKAVGFEHEYQSMITAHTLNDLNGWLAPLISDTTPRWIEVGALIEKKD</sequence>